<accession>A0AB39CD41</accession>
<proteinExistence type="predicted"/>
<name>A0AB39CD41_9VIRU</name>
<feature type="region of interest" description="Disordered" evidence="1">
    <location>
        <begin position="89"/>
        <end position="197"/>
    </location>
</feature>
<feature type="compositionally biased region" description="Basic and acidic residues" evidence="1">
    <location>
        <begin position="186"/>
        <end position="197"/>
    </location>
</feature>
<sequence length="197" mass="22185">MCYFTDFKSKLHDKHKGDFSSLMGSGFDYDVLKGRRVRGFRELDSRKQKETGYVKVYVEPVVVVEDPPPVEEVDEVKFEVIDLDAEMERRRKSTEANNPVQPDATTESKPFSMTTRSASKSPRGLVSPSQADKGIKVVEQITGGNRHQRRAAKAIVRKKANKVDKGKWKTVRGNSGGSPETPKVVKLSDLDMGIRWE</sequence>
<evidence type="ECO:0000256" key="1">
    <source>
        <dbReference type="SAM" id="MobiDB-lite"/>
    </source>
</evidence>
<dbReference type="EMBL" id="PQ015378">
    <property type="protein sequence ID" value="XDJ14799.1"/>
    <property type="molecule type" value="Genomic_DNA"/>
</dbReference>
<evidence type="ECO:0000313" key="2">
    <source>
        <dbReference type="EMBL" id="XDJ14799.1"/>
    </source>
</evidence>
<feature type="compositionally biased region" description="Polar residues" evidence="1">
    <location>
        <begin position="95"/>
        <end position="120"/>
    </location>
</feature>
<feature type="compositionally biased region" description="Basic residues" evidence="1">
    <location>
        <begin position="146"/>
        <end position="160"/>
    </location>
</feature>
<organism evidence="2">
    <name type="scientific">Pseudomonas phage RVTF4</name>
    <dbReference type="NCBI Taxonomy" id="3236931"/>
    <lineage>
        <taxon>Viruses</taxon>
    </lineage>
</organism>
<protein>
    <submittedName>
        <fullName evidence="2">Uncharacterized protein</fullName>
    </submittedName>
</protein>
<reference evidence="2" key="1">
    <citation type="submission" date="2024-07" db="EMBL/GenBank/DDBJ databases">
        <authorList>
            <person name="Bringhurst R.M."/>
            <person name="Homer T.E."/>
        </authorList>
    </citation>
    <scope>NUCLEOTIDE SEQUENCE</scope>
</reference>